<accession>A0A6L6WS34</accession>
<dbReference type="InterPro" id="IPR022385">
    <property type="entry name" value="Rhs_assc_core"/>
</dbReference>
<feature type="signal peptide" evidence="2">
    <location>
        <begin position="1"/>
        <end position="23"/>
    </location>
</feature>
<feature type="domain" description="Tox-REase-7" evidence="3">
    <location>
        <begin position="2090"/>
        <end position="2165"/>
    </location>
</feature>
<reference evidence="4 5" key="1">
    <citation type="submission" date="2019-12" db="EMBL/GenBank/DDBJ databases">
        <authorList>
            <person name="Zhang Y.-J."/>
        </authorList>
    </citation>
    <scope>NUCLEOTIDE SEQUENCE [LARGE SCALE GENOMIC DNA]</scope>
    <source>
        <strain evidence="4 5">CY05</strain>
    </source>
</reference>
<feature type="chain" id="PRO_5026929299" description="Tox-REase-7 domain-containing protein" evidence="2">
    <location>
        <begin position="24"/>
        <end position="2197"/>
    </location>
</feature>
<dbReference type="InterPro" id="IPR050708">
    <property type="entry name" value="T6SS_VgrG/RHS"/>
</dbReference>
<dbReference type="Gene3D" id="2.180.10.10">
    <property type="entry name" value="RHS repeat-associated core"/>
    <property type="match status" value="2"/>
</dbReference>
<sequence length="2197" mass="244749">MRFAFTLSGLLISLLAFHEPVFAEELGTETLQPSIDVATDGPVEIAEEAAAKIGIEGEVPDGAEKLTDPDSDEPTMESAVAAMSSAPSDGSEDGERLAGLDSMGKVQSAAEYASSAGELLYQVPVQMPKYRGLEPKLGFVYNSQHTGVNGAMSLMGPGWNLKGFSSIERVSSRRGAPTYQSGKDIFLLDGMEMLKCSNGPVTIAGASTSYASSHVKSESSAGCSAGGHFTTLNETYFRIKFISSRNEFELTQKNGVKFIYKNVHALAPSATVAGDDYKNMRERRKWLLSRIEDTQENMGVVNFTYEFNTAGKSYYWQGYPERPHKIEYAGYVVEFRYIQQAQPVAHFTTGTRFVGKQFQLLEAVTIKHNSTKIRAYDLVYDTTPVTRKKLLSEIRPIGNNFSVRTDGTSAGSALPSHRFEYTEDGYTVQNRWYENHNAYVHPNKVHNGVHSSTGRHGADTAGETFHGHIRTVETNGDGIDEILALDVKPNGTGNPHYRERSGHFTFDINGNMTRNSAAYAIPSGRFTDGGSYWAFLGMNRWTPDQNRPMAIRGRFTNTGDKRYLEANPLTANWYNNLQVDSARATDRVHWLTGNFDGDPEIEVMIRDVIHDVNEVADTASERFPKKTLSNITHPRCTGRTWVNARVADVNGDGIDDVLFKATESGHSSQYCLRLVNENGYIDQHYSSERVITCCANVRNLFYWSFGFGDFNGDGILDSVRFGNVDGYDTPLSSVDQLDLKVATGHGDGTFSSRSTWFENVDMLGMSNNEYYANAVIATDLNGDGLDDVVVYAGFDDATYSWSKRKRPGPIRMFLSTGTGFVEQKMFSGGAIIRDFGTIGDFNGDGVKDLAFGDSTSKSRPRILFGSSEAGHRITKITTNLGETVDVTFKPSTHFPDDQTPYVRQLVHTVTTDPGIGGARTVTFGYKNGRFDYTARKPLGFQEVQVTLPLVGDETEELVQVTEYMTGHVAEIGLVKRQFIKYGSTIYKDTQNTWSVVKSGNGPYRSMKTRERVGARHGNRLIYRQKDFTYNQYNEVLTEIDRGFDGAQDDTSIGYRYNANTSAYIVNKVAIRATHKGTTPSTSKNNPDRLYAEYFQYDDRGLWEAPIRGNATLHRIWTGTIGKDTSRIVRRVTYNENGNPTEERNALNHPTTYTYTGPEGIFEATVSNAKGHLQTTTWNTACQKPATVTDPNGLVTSYTNDVHCRETMKRVAWGTKNATRQDFKTNYVSIGNATAQYIETSQKSSNTLSGQQTQYRRKYFDGAGNVYKETTSGATSSINTASVILRRLDARGRKIWESNPISWADAGNNDATEDQRTSFTYDPAGRVTQMTFANGAQRVTTYSNKRRTELTGQRTYFPQVNVWGEQCDDGNEATVCEESQQVVDADGNILWRFEPDRALTDVDTGTGIWRYTRYEYDHLSRLIQVIDPGGLTFTYKYDVYGNRVEQSDPGLGRWSMEYNADNSLKRQVDAKGQEIYFWYDALGRAVRKRVQLKSENGSHVSYTNTYMRYDGDESTKAAGNYYTGFLTKQWTDGPDAHVVENRYDRRGNVVWQNNTVRGKTYNWSAQYTISGQLSRQTYFYKPGQTSRTWTPAISYDTADRQVAFGGYITSTTYDLWGNMTERHYGNGARTRNYFDAARGWVTSMRHYDANNKNLAYAIYTKSVSGRVLKVNSINHQGDLEYTYDYAGRLLSAQYWGNKSNVSTQVDQTFAYDKAGRMRFNSRVGTYNYASTKTVGSNGNSFHGHAPGTITEVSPLVTQRFEYDANGNMTEGLHGKVMTYDGENRPQSVTYNGNTTKYVYGSDGSRLQRIEKAGTSEQEITVYLNGTEIRHFGEGSSVEEMVTHLADEVRISYGGALSARMDYLHYDQLGSVIGMSNAAGATAQRTAFLAFGTTSYDRQFDSTMLEENKGFVGERYDADAGLQFLNARYFDPELALFIQPDWFEVTEPGVGTNRYSYSFNDPVNLKDPNGNAIPLLGVALLAWNAFSTILDVFENVDRLTKIVVGISTGNPAMVGAAVLDFAIDLALDRIPFGSYLRNPLKNFLGRVGIDADWVGQKAVAALEGKKVNGALEASDFHKANTGLQANRIRGVEFENFVLNSIGTTKNTKTLKTSLANTIPDGMGRGVGGILEIKDVKTMRYTRQMRSQYLAAKDAGMPLNLILGPSNQTIHPRLMKAIESTGGSVIRYRPDLSGWDQVKF</sequence>
<evidence type="ECO:0000313" key="4">
    <source>
        <dbReference type="EMBL" id="MVO18727.1"/>
    </source>
</evidence>
<name>A0A6L6WS34_9RHOB</name>
<protein>
    <recommendedName>
        <fullName evidence="3">Tox-REase-7 domain-containing protein</fullName>
    </recommendedName>
</protein>
<organism evidence="4 5">
    <name type="scientific">Parasedimentitalea huanghaiensis</name>
    <dbReference type="NCBI Taxonomy" id="2682100"/>
    <lineage>
        <taxon>Bacteria</taxon>
        <taxon>Pseudomonadati</taxon>
        <taxon>Pseudomonadota</taxon>
        <taxon>Alphaproteobacteria</taxon>
        <taxon>Rhodobacterales</taxon>
        <taxon>Paracoccaceae</taxon>
        <taxon>Parasedimentitalea</taxon>
    </lineage>
</organism>
<dbReference type="Gene3D" id="2.130.10.130">
    <property type="entry name" value="Integrin alpha, N-terminal"/>
    <property type="match status" value="1"/>
</dbReference>
<dbReference type="RefSeq" id="WP_157024919.1">
    <property type="nucleotide sequence ID" value="NZ_WQLV01000032.1"/>
</dbReference>
<dbReference type="EMBL" id="WQLV01000032">
    <property type="protein sequence ID" value="MVO18727.1"/>
    <property type="molecule type" value="Genomic_DNA"/>
</dbReference>
<dbReference type="InterPro" id="IPR006530">
    <property type="entry name" value="YD"/>
</dbReference>
<dbReference type="SUPFAM" id="SSF69318">
    <property type="entry name" value="Integrin alpha N-terminal domain"/>
    <property type="match status" value="2"/>
</dbReference>
<dbReference type="InterPro" id="IPR028903">
    <property type="entry name" value="Tox-REase-7_dom"/>
</dbReference>
<evidence type="ECO:0000259" key="3">
    <source>
        <dbReference type="Pfam" id="PF15649"/>
    </source>
</evidence>
<dbReference type="Pfam" id="PF15649">
    <property type="entry name" value="Tox-REase-7"/>
    <property type="match status" value="1"/>
</dbReference>
<dbReference type="InterPro" id="IPR028994">
    <property type="entry name" value="Integrin_alpha_N"/>
</dbReference>
<dbReference type="Pfam" id="PF05593">
    <property type="entry name" value="RHS_repeat"/>
    <property type="match status" value="1"/>
</dbReference>
<dbReference type="NCBIfam" id="TIGR01643">
    <property type="entry name" value="YD_repeat_2x"/>
    <property type="match status" value="1"/>
</dbReference>
<evidence type="ECO:0000256" key="2">
    <source>
        <dbReference type="SAM" id="SignalP"/>
    </source>
</evidence>
<keyword evidence="5" id="KW-1185">Reference proteome</keyword>
<dbReference type="NCBIfam" id="TIGR03696">
    <property type="entry name" value="Rhs_assc_core"/>
    <property type="match status" value="1"/>
</dbReference>
<evidence type="ECO:0000313" key="5">
    <source>
        <dbReference type="Proteomes" id="UP000478892"/>
    </source>
</evidence>
<dbReference type="PANTHER" id="PTHR32305:SF15">
    <property type="entry name" value="PROTEIN RHSA-RELATED"/>
    <property type="match status" value="1"/>
</dbReference>
<gene>
    <name evidence="4" type="ORF">GO984_23230</name>
</gene>
<dbReference type="Proteomes" id="UP000478892">
    <property type="component" value="Unassembled WGS sequence"/>
</dbReference>
<feature type="region of interest" description="Disordered" evidence="1">
    <location>
        <begin position="58"/>
        <end position="97"/>
    </location>
</feature>
<dbReference type="PANTHER" id="PTHR32305">
    <property type="match status" value="1"/>
</dbReference>
<keyword evidence="2" id="KW-0732">Signal</keyword>
<proteinExistence type="predicted"/>
<dbReference type="InterPro" id="IPR031325">
    <property type="entry name" value="RHS_repeat"/>
</dbReference>
<comment type="caution">
    <text evidence="4">The sequence shown here is derived from an EMBL/GenBank/DDBJ whole genome shotgun (WGS) entry which is preliminary data.</text>
</comment>
<evidence type="ECO:0000256" key="1">
    <source>
        <dbReference type="SAM" id="MobiDB-lite"/>
    </source>
</evidence>